<comment type="caution">
    <text evidence="1">The sequence shown here is derived from an EMBL/GenBank/DDBJ whole genome shotgun (WGS) entry which is preliminary data.</text>
</comment>
<accession>A0A4U5JCT3</accession>
<keyword evidence="2" id="KW-1185">Reference proteome</keyword>
<reference evidence="1 2" key="1">
    <citation type="submission" date="2019-04" db="EMBL/GenBank/DDBJ databases">
        <title>Natronomonas sp. F20-122 a newhaloarchaeon isolated from a saline saltern of Isla Bacuta, Huelva, Spain.</title>
        <authorList>
            <person name="Duran-Viseras A."/>
            <person name="Sanchez-Porro C."/>
            <person name="Ventosa A."/>
        </authorList>
    </citation>
    <scope>NUCLEOTIDE SEQUENCE [LARGE SCALE GENOMIC DNA]</scope>
    <source>
        <strain evidence="1 2">F20-122</strain>
    </source>
</reference>
<sequence>MLNLNLDSFMIELKDGSIKNVGPTNKSASAKLFDVESAEARAFGDSQVKIVATDASGNEVQIALSPDAAEAVVDDIESLREESGIFE</sequence>
<protein>
    <submittedName>
        <fullName evidence="1">Uncharacterized protein</fullName>
    </submittedName>
</protein>
<evidence type="ECO:0000313" key="2">
    <source>
        <dbReference type="Proteomes" id="UP000308037"/>
    </source>
</evidence>
<dbReference type="EMBL" id="QKNX01000002">
    <property type="protein sequence ID" value="TKR26425.1"/>
    <property type="molecule type" value="Genomic_DNA"/>
</dbReference>
<proteinExistence type="predicted"/>
<gene>
    <name evidence="1" type="ORF">DM868_08040</name>
</gene>
<dbReference type="OrthoDB" id="194131at2157"/>
<dbReference type="RefSeq" id="WP_137276341.1">
    <property type="nucleotide sequence ID" value="NZ_QKNX01000002.1"/>
</dbReference>
<dbReference type="Proteomes" id="UP000308037">
    <property type="component" value="Unassembled WGS sequence"/>
</dbReference>
<dbReference type="AlphaFoldDB" id="A0A4U5JCT3"/>
<name>A0A4U5JCT3_9EURY</name>
<organism evidence="1 2">
    <name type="scientific">Natronomonas salsuginis</name>
    <dbReference type="NCBI Taxonomy" id="2217661"/>
    <lineage>
        <taxon>Archaea</taxon>
        <taxon>Methanobacteriati</taxon>
        <taxon>Methanobacteriota</taxon>
        <taxon>Stenosarchaea group</taxon>
        <taxon>Halobacteria</taxon>
        <taxon>Halobacteriales</taxon>
        <taxon>Natronomonadaceae</taxon>
        <taxon>Natronomonas</taxon>
    </lineage>
</organism>
<evidence type="ECO:0000313" key="1">
    <source>
        <dbReference type="EMBL" id="TKR26425.1"/>
    </source>
</evidence>